<proteinExistence type="predicted"/>
<protein>
    <submittedName>
        <fullName evidence="2">Uncharacterized protein</fullName>
    </submittedName>
</protein>
<accession>A0AAV8Q0A9</accession>
<evidence type="ECO:0000313" key="3">
    <source>
        <dbReference type="Proteomes" id="UP001222027"/>
    </source>
</evidence>
<evidence type="ECO:0000256" key="1">
    <source>
        <dbReference type="SAM" id="Coils"/>
    </source>
</evidence>
<organism evidence="2 3">
    <name type="scientific">Ensete ventricosum</name>
    <name type="common">Abyssinian banana</name>
    <name type="synonym">Musa ensete</name>
    <dbReference type="NCBI Taxonomy" id="4639"/>
    <lineage>
        <taxon>Eukaryota</taxon>
        <taxon>Viridiplantae</taxon>
        <taxon>Streptophyta</taxon>
        <taxon>Embryophyta</taxon>
        <taxon>Tracheophyta</taxon>
        <taxon>Spermatophyta</taxon>
        <taxon>Magnoliopsida</taxon>
        <taxon>Liliopsida</taxon>
        <taxon>Zingiberales</taxon>
        <taxon>Musaceae</taxon>
        <taxon>Ensete</taxon>
    </lineage>
</organism>
<comment type="caution">
    <text evidence="2">The sequence shown here is derived from an EMBL/GenBank/DDBJ whole genome shotgun (WGS) entry which is preliminary data.</text>
</comment>
<sequence>MGNDQSTLRNEAALRLRLRNYGDTIRQLRNRLSAVEDEEQWMNRRIERDRVKSIEAAEELKDCMAECQKMVSKHDRLLRLKASYDVEAERLANDIKFLEIMR</sequence>
<reference evidence="2 3" key="1">
    <citation type="submission" date="2022-12" db="EMBL/GenBank/DDBJ databases">
        <title>Chromosome-scale assembly of the Ensete ventricosum genome.</title>
        <authorList>
            <person name="Dussert Y."/>
            <person name="Stocks J."/>
            <person name="Wendawek A."/>
            <person name="Woldeyes F."/>
            <person name="Nichols R.A."/>
            <person name="Borrell J.S."/>
        </authorList>
    </citation>
    <scope>NUCLEOTIDE SEQUENCE [LARGE SCALE GENOMIC DNA]</scope>
    <source>
        <strain evidence="3">cv. Maze</strain>
        <tissue evidence="2">Seeds</tissue>
    </source>
</reference>
<dbReference type="AlphaFoldDB" id="A0AAV8Q0A9"/>
<feature type="coiled-coil region" evidence="1">
    <location>
        <begin position="18"/>
        <end position="45"/>
    </location>
</feature>
<dbReference type="EMBL" id="JAQQAF010000008">
    <property type="protein sequence ID" value="KAJ8467925.1"/>
    <property type="molecule type" value="Genomic_DNA"/>
</dbReference>
<keyword evidence="1" id="KW-0175">Coiled coil</keyword>
<keyword evidence="3" id="KW-1185">Reference proteome</keyword>
<name>A0AAV8Q0A9_ENSVE</name>
<gene>
    <name evidence="2" type="ORF">OPV22_030477</name>
</gene>
<dbReference type="Proteomes" id="UP001222027">
    <property type="component" value="Unassembled WGS sequence"/>
</dbReference>
<evidence type="ECO:0000313" key="2">
    <source>
        <dbReference type="EMBL" id="KAJ8467925.1"/>
    </source>
</evidence>